<gene>
    <name evidence="1" type="ORF">K435DRAFT_831729</name>
</gene>
<accession>A0A4S8L139</accession>
<sequence length="764" mass="87462">MENKWAPFTSRMEWEVAKWAKMRGTGSTAFDDLLAIQGVGEALGLSYRNSSELNSIIDDEMPSRYPSFTREEVIIAGQAFDLYKRDILECIRALYGNAEHCKYMCFVPERHYADANKTLRLYHDFYTGKWWWSTQKQLEKDKPGATIVPVIISSDKTQITLFRNKSAYPVYMTIGNLPKEIRRKPSQQGQILLAYLPTSRLEHITNAAARRHTLANLFHACMSHLTAPLKEAGLEGVVMESGDGVKRRCHPLLAVYVGDYPEQILVTTGYYGDCPCCEAPKDELGNYPLEYNYRNMQVALDVARKLGSTGWIEACQGANLKPVQHPFWEDLPYCDIFRSITPDILHQLYQGVMKHLISWLTDICGADEIDARVRRLPPTHGMRIFHKGITTLSRVSGSEHKQMCSFLLGIITDVPSLSAHQSRQLLTATRALLDFLYLSCYPIHTDESLQTLDNALATFHTHKQVFVDLASNHKDEYSQMTRWLERREKVMYHSLYINWRCTIPVPNTDRAQRTLTDLQCTLHQKLTTTPTVKSVSFTKLEDLSDRGYSATHFTDALAQFVVLFRRPELSRSRIQLDEYARVVVFPFRTIPVWHRIKFLNHDLYGKETLDVASAHPRYFAANGQIMKRSQFDAVLVRIGDTGNGIKDFRIARLRVIFSLPDKKLDTLFPPNTLPPKHLAYIEWFTKFVNQEPHSGLFQVKPQKKSDGTPVVAVIPVDIIQRSVHLFPRWGGSVPSKWSSETVLSESTSFLVNVFKNNHTYFNIA</sequence>
<dbReference type="EMBL" id="ML179758">
    <property type="protein sequence ID" value="THU82094.1"/>
    <property type="molecule type" value="Genomic_DNA"/>
</dbReference>
<name>A0A4S8L139_DENBC</name>
<dbReference type="Pfam" id="PF18759">
    <property type="entry name" value="Plavaka"/>
    <property type="match status" value="1"/>
</dbReference>
<organism evidence="1 2">
    <name type="scientific">Dendrothele bispora (strain CBS 962.96)</name>
    <dbReference type="NCBI Taxonomy" id="1314807"/>
    <lineage>
        <taxon>Eukaryota</taxon>
        <taxon>Fungi</taxon>
        <taxon>Dikarya</taxon>
        <taxon>Basidiomycota</taxon>
        <taxon>Agaricomycotina</taxon>
        <taxon>Agaricomycetes</taxon>
        <taxon>Agaricomycetidae</taxon>
        <taxon>Agaricales</taxon>
        <taxon>Agaricales incertae sedis</taxon>
        <taxon>Dendrothele</taxon>
    </lineage>
</organism>
<proteinExistence type="predicted"/>
<dbReference type="Proteomes" id="UP000297245">
    <property type="component" value="Unassembled WGS sequence"/>
</dbReference>
<dbReference type="OrthoDB" id="3232941at2759"/>
<dbReference type="InterPro" id="IPR041078">
    <property type="entry name" value="Plavaka"/>
</dbReference>
<protein>
    <submittedName>
        <fullName evidence="1">Uncharacterized protein</fullName>
    </submittedName>
</protein>
<evidence type="ECO:0000313" key="1">
    <source>
        <dbReference type="EMBL" id="THU82094.1"/>
    </source>
</evidence>
<evidence type="ECO:0000313" key="2">
    <source>
        <dbReference type="Proteomes" id="UP000297245"/>
    </source>
</evidence>
<reference evidence="1 2" key="1">
    <citation type="journal article" date="2019" name="Nat. Ecol. Evol.">
        <title>Megaphylogeny resolves global patterns of mushroom evolution.</title>
        <authorList>
            <person name="Varga T."/>
            <person name="Krizsan K."/>
            <person name="Foldi C."/>
            <person name="Dima B."/>
            <person name="Sanchez-Garcia M."/>
            <person name="Sanchez-Ramirez S."/>
            <person name="Szollosi G.J."/>
            <person name="Szarkandi J.G."/>
            <person name="Papp V."/>
            <person name="Albert L."/>
            <person name="Andreopoulos W."/>
            <person name="Angelini C."/>
            <person name="Antonin V."/>
            <person name="Barry K.W."/>
            <person name="Bougher N.L."/>
            <person name="Buchanan P."/>
            <person name="Buyck B."/>
            <person name="Bense V."/>
            <person name="Catcheside P."/>
            <person name="Chovatia M."/>
            <person name="Cooper J."/>
            <person name="Damon W."/>
            <person name="Desjardin D."/>
            <person name="Finy P."/>
            <person name="Geml J."/>
            <person name="Haridas S."/>
            <person name="Hughes K."/>
            <person name="Justo A."/>
            <person name="Karasinski D."/>
            <person name="Kautmanova I."/>
            <person name="Kiss B."/>
            <person name="Kocsube S."/>
            <person name="Kotiranta H."/>
            <person name="LaButti K.M."/>
            <person name="Lechner B.E."/>
            <person name="Liimatainen K."/>
            <person name="Lipzen A."/>
            <person name="Lukacs Z."/>
            <person name="Mihaltcheva S."/>
            <person name="Morgado L.N."/>
            <person name="Niskanen T."/>
            <person name="Noordeloos M.E."/>
            <person name="Ohm R.A."/>
            <person name="Ortiz-Santana B."/>
            <person name="Ovrebo C."/>
            <person name="Racz N."/>
            <person name="Riley R."/>
            <person name="Savchenko A."/>
            <person name="Shiryaev A."/>
            <person name="Soop K."/>
            <person name="Spirin V."/>
            <person name="Szebenyi C."/>
            <person name="Tomsovsky M."/>
            <person name="Tulloss R.E."/>
            <person name="Uehling J."/>
            <person name="Grigoriev I.V."/>
            <person name="Vagvolgyi C."/>
            <person name="Papp T."/>
            <person name="Martin F.M."/>
            <person name="Miettinen O."/>
            <person name="Hibbett D.S."/>
            <person name="Nagy L.G."/>
        </authorList>
    </citation>
    <scope>NUCLEOTIDE SEQUENCE [LARGE SCALE GENOMIC DNA]</scope>
    <source>
        <strain evidence="1 2">CBS 962.96</strain>
    </source>
</reference>
<keyword evidence="2" id="KW-1185">Reference proteome</keyword>
<dbReference type="AlphaFoldDB" id="A0A4S8L139"/>